<organism evidence="2 3">
    <name type="scientific">Bradymonas sediminis</name>
    <dbReference type="NCBI Taxonomy" id="1548548"/>
    <lineage>
        <taxon>Bacteria</taxon>
        <taxon>Deltaproteobacteria</taxon>
        <taxon>Bradymonadales</taxon>
        <taxon>Bradymonadaceae</taxon>
        <taxon>Bradymonas</taxon>
    </lineage>
</organism>
<feature type="transmembrane region" description="Helical" evidence="1">
    <location>
        <begin position="263"/>
        <end position="287"/>
    </location>
</feature>
<dbReference type="AlphaFoldDB" id="A0A2Z4FJA9"/>
<dbReference type="EMBL" id="CP030032">
    <property type="protein sequence ID" value="AWV88776.1"/>
    <property type="molecule type" value="Genomic_DNA"/>
</dbReference>
<dbReference type="OrthoDB" id="5430339at2"/>
<keyword evidence="1" id="KW-1133">Transmembrane helix</keyword>
<feature type="transmembrane region" description="Helical" evidence="1">
    <location>
        <begin position="414"/>
        <end position="437"/>
    </location>
</feature>
<proteinExistence type="predicted"/>
<evidence type="ECO:0000256" key="1">
    <source>
        <dbReference type="SAM" id="Phobius"/>
    </source>
</evidence>
<feature type="transmembrane region" description="Helical" evidence="1">
    <location>
        <begin position="349"/>
        <end position="368"/>
    </location>
</feature>
<reference evidence="2 3" key="1">
    <citation type="submission" date="2018-06" db="EMBL/GenBank/DDBJ databases">
        <title>Lujinxingia sediminis gen. nov. sp. nov., a new facultative anaerobic member of the class Deltaproteobacteria, and proposal of Lujinxingaceae fam. nov.</title>
        <authorList>
            <person name="Guo L.-Y."/>
            <person name="Li C.-M."/>
            <person name="Wang S."/>
            <person name="Du Z.-J."/>
        </authorList>
    </citation>
    <scope>NUCLEOTIDE SEQUENCE [LARGE SCALE GENOMIC DNA]</scope>
    <source>
        <strain evidence="2 3">FA350</strain>
    </source>
</reference>
<feature type="transmembrane region" description="Helical" evidence="1">
    <location>
        <begin position="374"/>
        <end position="393"/>
    </location>
</feature>
<gene>
    <name evidence="2" type="ORF">DN745_05255</name>
</gene>
<protein>
    <submittedName>
        <fullName evidence="2">Uncharacterized protein</fullName>
    </submittedName>
</protein>
<feature type="transmembrane region" description="Helical" evidence="1">
    <location>
        <begin position="32"/>
        <end position="51"/>
    </location>
</feature>
<evidence type="ECO:0000313" key="2">
    <source>
        <dbReference type="EMBL" id="AWV88776.1"/>
    </source>
</evidence>
<evidence type="ECO:0000313" key="3">
    <source>
        <dbReference type="Proteomes" id="UP000249799"/>
    </source>
</evidence>
<accession>A0A2Z4FJA9</accession>
<feature type="transmembrane region" description="Helical" evidence="1">
    <location>
        <begin position="239"/>
        <end position="256"/>
    </location>
</feature>
<feature type="transmembrane region" description="Helical" evidence="1">
    <location>
        <begin position="216"/>
        <end position="233"/>
    </location>
</feature>
<feature type="transmembrane region" description="Helical" evidence="1">
    <location>
        <begin position="148"/>
        <end position="171"/>
    </location>
</feature>
<keyword evidence="1" id="KW-0812">Transmembrane</keyword>
<name>A0A2Z4FJA9_9DELT</name>
<feature type="transmembrane region" description="Helical" evidence="1">
    <location>
        <begin position="63"/>
        <end position="82"/>
    </location>
</feature>
<dbReference type="KEGG" id="bsed:DN745_05255"/>
<dbReference type="Proteomes" id="UP000249799">
    <property type="component" value="Chromosome"/>
</dbReference>
<dbReference type="Pfam" id="PF13432">
    <property type="entry name" value="TPR_16"/>
    <property type="match status" value="2"/>
</dbReference>
<feature type="transmembrane region" description="Helical" evidence="1">
    <location>
        <begin position="307"/>
        <end position="328"/>
    </location>
</feature>
<dbReference type="InterPro" id="IPR011990">
    <property type="entry name" value="TPR-like_helical_dom_sf"/>
</dbReference>
<dbReference type="Gene3D" id="1.25.40.10">
    <property type="entry name" value="Tetratricopeptide repeat domain"/>
    <property type="match status" value="1"/>
</dbReference>
<feature type="transmembrane region" description="Helical" evidence="1">
    <location>
        <begin position="117"/>
        <end position="136"/>
    </location>
</feature>
<dbReference type="SUPFAM" id="SSF48452">
    <property type="entry name" value="TPR-like"/>
    <property type="match status" value="1"/>
</dbReference>
<keyword evidence="1" id="KW-0472">Membrane</keyword>
<sequence length="607" mass="64012">MDVVMKISKPNSAVSEPRDDAPSHWALPSVEALGVPSWGVLILLATLPFAFDTGLRSFETLKELLLVAGMGVVLVSWGVAALRRGRFIVAPARVAILGAIFALYALVSIIWAEHRLWSLWEALHFVALAVALLITAAPSGRALGFGDIALASALGGLGAAVFGGLDLVGMGGFRPGWDPAGPTGAFDTPEFGAAYFVVILPIIWGGALCSRGVRRVFLALSFLISLAYFSLLAGWLWAGVLGGLGIVAAIFVGAFQRQQALRVLLPSVVLSALAGVFALVMTVALGAAPASSGQSGVTQLFSEYGVAGFSLFALWVLAIFAVAISGLISRGQAYALNEGRAEEGATYWLVEHWAMLSAGLAGVGFMLFTPLLSLAPAALSWVVILGVLARVSAKYNGFTGWSSARRAAAPEPGARASFGALRVFAGAAILVGLAILVPATLQTGASYYRGKGDRWLLSEGYHDAIDAYKSALRWYPVAGDIPFNIAQASAHIGDDREARAWVDRALKVRPDDIGALTLKGRLLLNDADISKAVGVGRRAVKAHPDNLEASNILLSALILEQRYEDAVAQAQKMLTHDLPPVENARLTSLLAELQKEVLRAETPEDSL</sequence>
<feature type="transmembrane region" description="Helical" evidence="1">
    <location>
        <begin position="94"/>
        <end position="111"/>
    </location>
</feature>
<feature type="transmembrane region" description="Helical" evidence="1">
    <location>
        <begin position="191"/>
        <end position="209"/>
    </location>
</feature>
<keyword evidence="3" id="KW-1185">Reference proteome</keyword>